<protein>
    <recommendedName>
        <fullName evidence="4">CBS domain-containing protein</fullName>
    </recommendedName>
</protein>
<dbReference type="InterPro" id="IPR050511">
    <property type="entry name" value="AMPK_gamma/SDS23_families"/>
</dbReference>
<evidence type="ECO:0000313" key="5">
    <source>
        <dbReference type="EMBL" id="KAL2917108.1"/>
    </source>
</evidence>
<evidence type="ECO:0000256" key="3">
    <source>
        <dbReference type="PROSITE-ProRule" id="PRU00703"/>
    </source>
</evidence>
<evidence type="ECO:0000313" key="6">
    <source>
        <dbReference type="Proteomes" id="UP001527925"/>
    </source>
</evidence>
<dbReference type="PANTHER" id="PTHR13780">
    <property type="entry name" value="AMP-ACTIVATED PROTEIN KINASE, GAMMA REGULATORY SUBUNIT"/>
    <property type="match status" value="1"/>
</dbReference>
<evidence type="ECO:0000259" key="4">
    <source>
        <dbReference type="PROSITE" id="PS51371"/>
    </source>
</evidence>
<keyword evidence="1" id="KW-0677">Repeat</keyword>
<feature type="domain" description="CBS" evidence="4">
    <location>
        <begin position="105"/>
        <end position="162"/>
    </location>
</feature>
<dbReference type="CDD" id="cd02205">
    <property type="entry name" value="CBS_pair_SF"/>
    <property type="match status" value="1"/>
</dbReference>
<dbReference type="SMART" id="SM00116">
    <property type="entry name" value="CBS"/>
    <property type="match status" value="4"/>
</dbReference>
<dbReference type="SUPFAM" id="SSF54631">
    <property type="entry name" value="CBS-domain pair"/>
    <property type="match status" value="2"/>
</dbReference>
<keyword evidence="6" id="KW-1185">Reference proteome</keyword>
<dbReference type="EMBL" id="JADGIZ020000012">
    <property type="protein sequence ID" value="KAL2917108.1"/>
    <property type="molecule type" value="Genomic_DNA"/>
</dbReference>
<proteinExistence type="predicted"/>
<feature type="domain" description="CBS" evidence="4">
    <location>
        <begin position="22"/>
        <end position="80"/>
    </location>
</feature>
<gene>
    <name evidence="5" type="ORF">HK105_203172</name>
</gene>
<organism evidence="5 6">
    <name type="scientific">Polyrhizophydium stewartii</name>
    <dbReference type="NCBI Taxonomy" id="2732419"/>
    <lineage>
        <taxon>Eukaryota</taxon>
        <taxon>Fungi</taxon>
        <taxon>Fungi incertae sedis</taxon>
        <taxon>Chytridiomycota</taxon>
        <taxon>Chytridiomycota incertae sedis</taxon>
        <taxon>Chytridiomycetes</taxon>
        <taxon>Rhizophydiales</taxon>
        <taxon>Rhizophydiales incertae sedis</taxon>
        <taxon>Polyrhizophydium</taxon>
    </lineage>
</organism>
<dbReference type="Pfam" id="PF00571">
    <property type="entry name" value="CBS"/>
    <property type="match status" value="4"/>
</dbReference>
<feature type="domain" description="CBS" evidence="4">
    <location>
        <begin position="293"/>
        <end position="344"/>
    </location>
</feature>
<reference evidence="5 6" key="1">
    <citation type="submission" date="2023-09" db="EMBL/GenBank/DDBJ databases">
        <title>Pangenome analysis of Batrachochytrium dendrobatidis and related Chytrids.</title>
        <authorList>
            <person name="Yacoub M.N."/>
            <person name="Stajich J.E."/>
            <person name="James T.Y."/>
        </authorList>
    </citation>
    <scope>NUCLEOTIDE SEQUENCE [LARGE SCALE GENOMIC DNA]</scope>
    <source>
        <strain evidence="5 6">JEL0888</strain>
    </source>
</reference>
<accession>A0ABR4NC49</accession>
<name>A0ABR4NC49_9FUNG</name>
<sequence>MSSSLAHYLGSKTVKDFIASRPARPLVSCEDIDALPEAMQRLVDNGVLAMPVYSHSTGEYVGLIGMLEIVKCIADLHWEFLESPKPYREAEIYVEFNKRRVSETLTPRQVKISESATYLVAIQTLISGGLRRLPVMDASTGRITHIVTESEVVDVVFEGLSVLDPAILARPLSRLGVLSHLAARQSTDDLFRVSVTGRTDSKLELMETGLVSVNGIAKAIEAFRVIVSTGVSAVPIVDFDQAIQSTISVRDIRRIAANAANVRVLYEEDCAAFSRRAWAERGVDQPGGEGDKASQPLIFVSKDDTVRTAVERLHANKMHRVWVVDDKRRPVGVVTLRDVVGDLL</sequence>
<keyword evidence="2 3" id="KW-0129">CBS domain</keyword>
<dbReference type="InterPro" id="IPR000644">
    <property type="entry name" value="CBS_dom"/>
</dbReference>
<dbReference type="Gene3D" id="3.10.580.10">
    <property type="entry name" value="CBS-domain"/>
    <property type="match status" value="2"/>
</dbReference>
<evidence type="ECO:0000256" key="1">
    <source>
        <dbReference type="ARBA" id="ARBA00022737"/>
    </source>
</evidence>
<comment type="caution">
    <text evidence="5">The sequence shown here is derived from an EMBL/GenBank/DDBJ whole genome shotgun (WGS) entry which is preliminary data.</text>
</comment>
<dbReference type="Proteomes" id="UP001527925">
    <property type="component" value="Unassembled WGS sequence"/>
</dbReference>
<evidence type="ECO:0000256" key="2">
    <source>
        <dbReference type="ARBA" id="ARBA00023122"/>
    </source>
</evidence>
<dbReference type="InterPro" id="IPR046342">
    <property type="entry name" value="CBS_dom_sf"/>
</dbReference>
<dbReference type="PROSITE" id="PS51371">
    <property type="entry name" value="CBS"/>
    <property type="match status" value="3"/>
</dbReference>